<accession>A0A075AAP9</accession>
<proteinExistence type="predicted"/>
<evidence type="ECO:0000313" key="1">
    <source>
        <dbReference type="EMBL" id="KER32875.1"/>
    </source>
</evidence>
<dbReference type="EMBL" id="KL596630">
    <property type="protein sequence ID" value="KER32875.1"/>
    <property type="molecule type" value="Genomic_DNA"/>
</dbReference>
<dbReference type="KEGG" id="ovi:T265_01161"/>
<organism evidence="1 2">
    <name type="scientific">Opisthorchis viverrini</name>
    <name type="common">Southeast Asian liver fluke</name>
    <dbReference type="NCBI Taxonomy" id="6198"/>
    <lineage>
        <taxon>Eukaryota</taxon>
        <taxon>Metazoa</taxon>
        <taxon>Spiralia</taxon>
        <taxon>Lophotrochozoa</taxon>
        <taxon>Platyhelminthes</taxon>
        <taxon>Trematoda</taxon>
        <taxon>Digenea</taxon>
        <taxon>Opisthorchiida</taxon>
        <taxon>Opisthorchiata</taxon>
        <taxon>Opisthorchiidae</taxon>
        <taxon>Opisthorchis</taxon>
    </lineage>
</organism>
<evidence type="ECO:0000313" key="2">
    <source>
        <dbReference type="Proteomes" id="UP000054324"/>
    </source>
</evidence>
<dbReference type="RefSeq" id="XP_009163386.1">
    <property type="nucleotide sequence ID" value="XM_009165122.1"/>
</dbReference>
<dbReference type="CTD" id="20315349"/>
<reference evidence="1 2" key="1">
    <citation type="submission" date="2013-11" db="EMBL/GenBank/DDBJ databases">
        <title>Opisthorchis viverrini - life in the bile duct.</title>
        <authorList>
            <person name="Young N.D."/>
            <person name="Nagarajan N."/>
            <person name="Lin S.J."/>
            <person name="Korhonen P.K."/>
            <person name="Jex A.R."/>
            <person name="Hall R.S."/>
            <person name="Safavi-Hemami H."/>
            <person name="Kaewkong W."/>
            <person name="Bertrand D."/>
            <person name="Gao S."/>
            <person name="Seet Q."/>
            <person name="Wongkham S."/>
            <person name="Teh B.T."/>
            <person name="Wongkham C."/>
            <person name="Intapan P.M."/>
            <person name="Maleewong W."/>
            <person name="Yang X."/>
            <person name="Hu M."/>
            <person name="Wang Z."/>
            <person name="Hofmann A."/>
            <person name="Sternberg P.W."/>
            <person name="Tan P."/>
            <person name="Wang J."/>
            <person name="Gasser R.B."/>
        </authorList>
    </citation>
    <scope>NUCLEOTIDE SEQUENCE [LARGE SCALE GENOMIC DNA]</scope>
</reference>
<gene>
    <name evidence="1" type="ORF">T265_01161</name>
</gene>
<dbReference type="AlphaFoldDB" id="A0A075AAP9"/>
<dbReference type="Proteomes" id="UP000054324">
    <property type="component" value="Unassembled WGS sequence"/>
</dbReference>
<protein>
    <submittedName>
        <fullName evidence="1">Uncharacterized protein</fullName>
    </submittedName>
</protein>
<name>A0A075AAP9_OPIVI</name>
<dbReference type="GeneID" id="20315349"/>
<keyword evidence="2" id="KW-1185">Reference proteome</keyword>
<sequence length="229" mass="25773">MSPRRAKPVVGCRRVFSNLVKDVIIDPVLGPENYQAMSLNFCRVYAKISGPVFETTKEFIIPMLMNLDKDQSTHLTGVSPELITDFITGRKTEYCLLNKSNLPSDLIYVLLFTIHSTGKISQFRSDMADTVAVLANMCNGCFNVRIDFSGRSDSLEHDSAEHALFEISTIGNLACSNHTHLQINLVSTRDSIESLLHDILQQNVLHTGHLMFQLARYSRYRSTLGFRIS</sequence>